<dbReference type="InterPro" id="IPR009799">
    <property type="entry name" value="EthD_dom"/>
</dbReference>
<dbReference type="InterPro" id="IPR011008">
    <property type="entry name" value="Dimeric_a/b-barrel"/>
</dbReference>
<proteinExistence type="predicted"/>
<gene>
    <name evidence="2" type="ORF">ABT211_45665</name>
</gene>
<dbReference type="Gene3D" id="3.30.70.100">
    <property type="match status" value="1"/>
</dbReference>
<sequence length="180" mass="19928">MTARFIALYETPADPAAFDRHYHAVHIPLVRRLPGPPATRSAATWSPSAARRTAWSPSWNGTRWMNRRPHSRHPRDTPPRPDAAHRQEIAPVRSMIFTGDESVLQAVSAVRVSNEAEEFLPRIVRVAVSGDARPSAGKRPATDARASRRNPSPPGGRSRLRTALRPACPIASQRVPRDDC</sequence>
<reference evidence="2 3" key="1">
    <citation type="submission" date="2024-06" db="EMBL/GenBank/DDBJ databases">
        <title>The Natural Products Discovery Center: Release of the First 8490 Sequenced Strains for Exploring Actinobacteria Biosynthetic Diversity.</title>
        <authorList>
            <person name="Kalkreuter E."/>
            <person name="Kautsar S.A."/>
            <person name="Yang D."/>
            <person name="Bader C.D."/>
            <person name="Teijaro C.N."/>
            <person name="Fluegel L."/>
            <person name="Davis C.M."/>
            <person name="Simpson J.R."/>
            <person name="Lauterbach L."/>
            <person name="Steele A.D."/>
            <person name="Gui C."/>
            <person name="Meng S."/>
            <person name="Li G."/>
            <person name="Viehrig K."/>
            <person name="Ye F."/>
            <person name="Su P."/>
            <person name="Kiefer A.F."/>
            <person name="Nichols A."/>
            <person name="Cepeda A.J."/>
            <person name="Yan W."/>
            <person name="Fan B."/>
            <person name="Jiang Y."/>
            <person name="Adhikari A."/>
            <person name="Zheng C.-J."/>
            <person name="Schuster L."/>
            <person name="Cowan T.M."/>
            <person name="Smanski M.J."/>
            <person name="Chevrette M.G."/>
            <person name="De Carvalho L.P.S."/>
            <person name="Shen B."/>
        </authorList>
    </citation>
    <scope>NUCLEOTIDE SEQUENCE [LARGE SCALE GENOMIC DNA]</scope>
    <source>
        <strain evidence="2 3">NPDC001694</strain>
    </source>
</reference>
<evidence type="ECO:0000313" key="2">
    <source>
        <dbReference type="EMBL" id="MER6274461.1"/>
    </source>
</evidence>
<dbReference type="Proteomes" id="UP001490365">
    <property type="component" value="Unassembled WGS sequence"/>
</dbReference>
<name>A0ABV1TWP8_9ACTN</name>
<evidence type="ECO:0000256" key="1">
    <source>
        <dbReference type="SAM" id="MobiDB-lite"/>
    </source>
</evidence>
<feature type="region of interest" description="Disordered" evidence="1">
    <location>
        <begin position="131"/>
        <end position="180"/>
    </location>
</feature>
<accession>A0ABV1TWP8</accession>
<comment type="caution">
    <text evidence="2">The sequence shown here is derived from an EMBL/GenBank/DDBJ whole genome shotgun (WGS) entry which is preliminary data.</text>
</comment>
<keyword evidence="3" id="KW-1185">Reference proteome</keyword>
<evidence type="ECO:0000313" key="3">
    <source>
        <dbReference type="Proteomes" id="UP001490365"/>
    </source>
</evidence>
<dbReference type="NCBIfam" id="TIGR02118">
    <property type="entry name" value="EthD family reductase"/>
    <property type="match status" value="1"/>
</dbReference>
<dbReference type="RefSeq" id="WP_351962675.1">
    <property type="nucleotide sequence ID" value="NZ_JBEOZM010000055.1"/>
</dbReference>
<organism evidence="2 3">
    <name type="scientific">Streptomyces sp. 900105755</name>
    <dbReference type="NCBI Taxonomy" id="3154389"/>
    <lineage>
        <taxon>Bacteria</taxon>
        <taxon>Bacillati</taxon>
        <taxon>Actinomycetota</taxon>
        <taxon>Actinomycetes</taxon>
        <taxon>Kitasatosporales</taxon>
        <taxon>Streptomycetaceae</taxon>
        <taxon>Streptomyces</taxon>
    </lineage>
</organism>
<feature type="compositionally biased region" description="Basic and acidic residues" evidence="1">
    <location>
        <begin position="74"/>
        <end position="87"/>
    </location>
</feature>
<feature type="region of interest" description="Disordered" evidence="1">
    <location>
        <begin position="40"/>
        <end position="87"/>
    </location>
</feature>
<protein>
    <submittedName>
        <fullName evidence="2">EthD family reductase</fullName>
    </submittedName>
</protein>
<dbReference type="SUPFAM" id="SSF54909">
    <property type="entry name" value="Dimeric alpha+beta barrel"/>
    <property type="match status" value="1"/>
</dbReference>
<dbReference type="EMBL" id="JBEOZM010000055">
    <property type="protein sequence ID" value="MER6274461.1"/>
    <property type="molecule type" value="Genomic_DNA"/>
</dbReference>